<gene>
    <name evidence="7" type="primary">rpa49</name>
    <name evidence="7" type="ORF">A0J61_08250</name>
</gene>
<evidence type="ECO:0000256" key="2">
    <source>
        <dbReference type="ARBA" id="ARBA00009430"/>
    </source>
</evidence>
<dbReference type="GO" id="GO:0006351">
    <property type="term" value="P:DNA-templated transcription"/>
    <property type="evidence" value="ECO:0007669"/>
    <property type="project" value="InterPro"/>
</dbReference>
<comment type="similarity">
    <text evidence="2">Belongs to the eukaryotic RPA49/POLR1E RNA polymerase subunit family.</text>
</comment>
<keyword evidence="4" id="KW-0804">Transcription</keyword>
<dbReference type="SMR" id="A0A1C7N3T4"/>
<feature type="transmembrane region" description="Helical" evidence="6">
    <location>
        <begin position="336"/>
        <end position="354"/>
    </location>
</feature>
<organism evidence="7 8">
    <name type="scientific">Choanephora cucurbitarum</name>
    <dbReference type="NCBI Taxonomy" id="101091"/>
    <lineage>
        <taxon>Eukaryota</taxon>
        <taxon>Fungi</taxon>
        <taxon>Fungi incertae sedis</taxon>
        <taxon>Mucoromycota</taxon>
        <taxon>Mucoromycotina</taxon>
        <taxon>Mucoromycetes</taxon>
        <taxon>Mucorales</taxon>
        <taxon>Mucorineae</taxon>
        <taxon>Choanephoraceae</taxon>
        <taxon>Choanephoroideae</taxon>
        <taxon>Choanephora</taxon>
    </lineage>
</organism>
<evidence type="ECO:0000256" key="5">
    <source>
        <dbReference type="ARBA" id="ARBA00023242"/>
    </source>
</evidence>
<dbReference type="OrthoDB" id="532500at2759"/>
<keyword evidence="5" id="KW-0539">Nucleus</keyword>
<comment type="caution">
    <text evidence="7">The sequence shown here is derived from an EMBL/GenBank/DDBJ whole genome shotgun (WGS) entry which is preliminary data.</text>
</comment>
<evidence type="ECO:0000256" key="3">
    <source>
        <dbReference type="ARBA" id="ARBA00022478"/>
    </source>
</evidence>
<dbReference type="GO" id="GO:0000428">
    <property type="term" value="C:DNA-directed RNA polymerase complex"/>
    <property type="evidence" value="ECO:0007669"/>
    <property type="project" value="UniProtKB-KW"/>
</dbReference>
<keyword evidence="8" id="KW-1185">Reference proteome</keyword>
<keyword evidence="6" id="KW-0812">Transmembrane</keyword>
<proteinExistence type="inferred from homology"/>
<dbReference type="InParanoid" id="A0A1C7N3T4"/>
<sequence length="416" mass="46309">MGKRKSSVDHSASSRHVKVEVIEKQAEVESPYLATFPGTKPVADTVFTAYKPNDSNPSSKRAEQRIVSAETDKVSFNATNFGPDAVRNVQCKYIVGVYNKKKNTLNITNAPVMKMARTVKALTNESMLPNAAIARGQLARTALGLAFGTAKAKQQLKSDERNLVKGDDLMEEMDNLHTEINKATGSIPKKEEIKQSLEQSLPVPKHNVDAESPDEVYDIGSIVTEEELQSLNYKELLKQTSLDDVKALLAYHDSKFINDRLMAILGSTGKKDRKRVRTLMYINLLMGYYVRVRPGDLKNRRKVEAALKSPSSLILDGLAERYTEANHRTPLMADKILLYMFTLILSVSGYSVLIDDICKDLLLKPTKVTTLFRSLGCKVDKASAEECREVGNKMAKKATLVVPLKFPEVRTGVSRR</sequence>
<evidence type="ECO:0000256" key="1">
    <source>
        <dbReference type="ARBA" id="ARBA00004604"/>
    </source>
</evidence>
<evidence type="ECO:0000313" key="7">
    <source>
        <dbReference type="EMBL" id="OBZ83697.1"/>
    </source>
</evidence>
<keyword evidence="6" id="KW-0472">Membrane</keyword>
<dbReference type="GO" id="GO:0005730">
    <property type="term" value="C:nucleolus"/>
    <property type="evidence" value="ECO:0007669"/>
    <property type="project" value="UniProtKB-SubCell"/>
</dbReference>
<dbReference type="FunCoup" id="A0A1C7N3T4">
    <property type="interactions" value="213"/>
</dbReference>
<dbReference type="PANTHER" id="PTHR14440">
    <property type="entry name" value="DNA-DIRECTED RNA POLYMERASE I SUBUNIT RPA49"/>
    <property type="match status" value="1"/>
</dbReference>
<keyword evidence="3 7" id="KW-0240">DNA-directed RNA polymerase</keyword>
<dbReference type="STRING" id="101091.A0A1C7N3T4"/>
<evidence type="ECO:0000256" key="4">
    <source>
        <dbReference type="ARBA" id="ARBA00023163"/>
    </source>
</evidence>
<dbReference type="Pfam" id="PF06870">
    <property type="entry name" value="RNA_pol_I_A49"/>
    <property type="match status" value="1"/>
</dbReference>
<reference evidence="7 8" key="1">
    <citation type="submission" date="2016-03" db="EMBL/GenBank/DDBJ databases">
        <title>Choanephora cucurbitarum.</title>
        <authorList>
            <person name="Min B."/>
            <person name="Park H."/>
            <person name="Park J.-H."/>
            <person name="Shin H.-D."/>
            <person name="Choi I.-G."/>
        </authorList>
    </citation>
    <scope>NUCLEOTIDE SEQUENCE [LARGE SCALE GENOMIC DNA]</scope>
    <source>
        <strain evidence="7 8">KUS-F28377</strain>
    </source>
</reference>
<accession>A0A1C7N3T4</accession>
<protein>
    <submittedName>
        <fullName evidence="7">DNA-directed RNA polymerase I subunit rpa49</fullName>
    </submittedName>
</protein>
<comment type="subcellular location">
    <subcellularLocation>
        <location evidence="1">Nucleus</location>
        <location evidence="1">Nucleolus</location>
    </subcellularLocation>
</comment>
<evidence type="ECO:0000313" key="8">
    <source>
        <dbReference type="Proteomes" id="UP000093000"/>
    </source>
</evidence>
<evidence type="ECO:0000256" key="6">
    <source>
        <dbReference type="SAM" id="Phobius"/>
    </source>
</evidence>
<dbReference type="Proteomes" id="UP000093000">
    <property type="component" value="Unassembled WGS sequence"/>
</dbReference>
<dbReference type="InterPro" id="IPR009668">
    <property type="entry name" value="RNA_pol-assoc_fac_A49-like"/>
</dbReference>
<keyword evidence="6" id="KW-1133">Transmembrane helix</keyword>
<name>A0A1C7N3T4_9FUNG</name>
<dbReference type="EMBL" id="LUGH01000619">
    <property type="protein sequence ID" value="OBZ83697.1"/>
    <property type="molecule type" value="Genomic_DNA"/>
</dbReference>
<dbReference type="AlphaFoldDB" id="A0A1C7N3T4"/>
<dbReference type="GO" id="GO:0003677">
    <property type="term" value="F:DNA binding"/>
    <property type="evidence" value="ECO:0007669"/>
    <property type="project" value="InterPro"/>
</dbReference>